<sequence>MPANQFLHTFIPEVKAKSRQVNLASWILETTGSKDAAHLKAELETELRLLFNDKEAYHKLAEWDKDTAIADPLLKRQVNVLLRQFIPNQIDRSLVEKIARQEAALAVKYSNFRPLLEGSPRTENDIREILKTETSLVKRREAWEASKEIGKELAPAILNLVRLRNEAAKSLGYPDFFEMQLSLQEVETDWLFSFLDQCAKQSESAYQKVLDQIHSDAKSRFNASDVDLGPWCWAEPFCQEDPVGTKELDSLVEGVDILKASENFYAKMGLDVSEILKRSDNYERAGKNQHAFCIHIDREGDVRTLNNVTPTLKWLETVLHELGHAVYEMGFAEDLPWLLKEPPHMLTTEAMALLAGRQAYRKQSLDLLVGEGDDALKQKAEESLKRRQLIFSRWALVMTYFERELYRNPEQDLQKLWWEIVERFQKVKCKGSRHGCDFAAKFHIGLAPVYYFSYLLGEVLASAIEERCPSFASPETGKLLRDKIFSPGNRIGWDSLVRELTGSPLDKSAWIRQFAS</sequence>
<gene>
    <name evidence="8" type="ORF">ELAC_1128</name>
</gene>
<organism evidence="8 9">
    <name type="scientific">Estrella lausannensis</name>
    <dbReference type="NCBI Taxonomy" id="483423"/>
    <lineage>
        <taxon>Bacteria</taxon>
        <taxon>Pseudomonadati</taxon>
        <taxon>Chlamydiota</taxon>
        <taxon>Chlamydiia</taxon>
        <taxon>Parachlamydiales</taxon>
        <taxon>Candidatus Criblamydiaceae</taxon>
        <taxon>Estrella</taxon>
    </lineage>
</organism>
<evidence type="ECO:0000313" key="9">
    <source>
        <dbReference type="Proteomes" id="UP000220251"/>
    </source>
</evidence>
<dbReference type="AlphaFoldDB" id="A0A0H5DPH9"/>
<evidence type="ECO:0000259" key="7">
    <source>
        <dbReference type="Pfam" id="PF01432"/>
    </source>
</evidence>
<comment type="cofactor">
    <cofactor evidence="6">
        <name>Zn(2+)</name>
        <dbReference type="ChEBI" id="CHEBI:29105"/>
    </cofactor>
    <text evidence="6">Binds 1 zinc ion.</text>
</comment>
<accession>A0A0H5DPH9</accession>
<dbReference type="EMBL" id="CWGJ01000012">
    <property type="protein sequence ID" value="CRX38471.1"/>
    <property type="molecule type" value="Genomic_DNA"/>
</dbReference>
<dbReference type="GO" id="GO:0004222">
    <property type="term" value="F:metalloendopeptidase activity"/>
    <property type="evidence" value="ECO:0007669"/>
    <property type="project" value="InterPro"/>
</dbReference>
<keyword evidence="1 6" id="KW-0645">Protease</keyword>
<keyword evidence="4 6" id="KW-0862">Zinc</keyword>
<evidence type="ECO:0000313" key="8">
    <source>
        <dbReference type="EMBL" id="CRX38471.1"/>
    </source>
</evidence>
<dbReference type="InterPro" id="IPR001567">
    <property type="entry name" value="Pept_M3A_M3B_dom"/>
</dbReference>
<evidence type="ECO:0000256" key="4">
    <source>
        <dbReference type="ARBA" id="ARBA00022833"/>
    </source>
</evidence>
<evidence type="ECO:0000256" key="6">
    <source>
        <dbReference type="RuleBase" id="RU003435"/>
    </source>
</evidence>
<dbReference type="PANTHER" id="PTHR11804:SF84">
    <property type="entry name" value="SACCHAROLYSIN"/>
    <property type="match status" value="1"/>
</dbReference>
<dbReference type="SUPFAM" id="SSF55486">
    <property type="entry name" value="Metalloproteases ('zincins'), catalytic domain"/>
    <property type="match status" value="1"/>
</dbReference>
<feature type="domain" description="Peptidase M3A/M3B catalytic" evidence="7">
    <location>
        <begin position="139"/>
        <end position="515"/>
    </location>
</feature>
<dbReference type="Proteomes" id="UP000220251">
    <property type="component" value="Unassembled WGS sequence"/>
</dbReference>
<keyword evidence="3 6" id="KW-0378">Hydrolase</keyword>
<dbReference type="InterPro" id="IPR045090">
    <property type="entry name" value="Pept_M3A_M3B"/>
</dbReference>
<evidence type="ECO:0000256" key="1">
    <source>
        <dbReference type="ARBA" id="ARBA00022670"/>
    </source>
</evidence>
<name>A0A0H5DPH9_9BACT</name>
<keyword evidence="9" id="KW-1185">Reference proteome</keyword>
<protein>
    <submittedName>
        <fullName evidence="8">Oligopeptidase</fullName>
        <ecNumber evidence="8">3.4.-.-</ecNumber>
    </submittedName>
</protein>
<dbReference type="GO" id="GO:0006518">
    <property type="term" value="P:peptide metabolic process"/>
    <property type="evidence" value="ECO:0007669"/>
    <property type="project" value="TreeGrafter"/>
</dbReference>
<keyword evidence="2 6" id="KW-0479">Metal-binding</keyword>
<dbReference type="GO" id="GO:0006508">
    <property type="term" value="P:proteolysis"/>
    <property type="evidence" value="ECO:0007669"/>
    <property type="project" value="UniProtKB-KW"/>
</dbReference>
<dbReference type="EC" id="3.4.-.-" evidence="8"/>
<keyword evidence="5 6" id="KW-0482">Metalloprotease</keyword>
<dbReference type="GO" id="GO:0046872">
    <property type="term" value="F:metal ion binding"/>
    <property type="evidence" value="ECO:0007669"/>
    <property type="project" value="UniProtKB-UniRule"/>
</dbReference>
<proteinExistence type="inferred from homology"/>
<evidence type="ECO:0000256" key="5">
    <source>
        <dbReference type="ARBA" id="ARBA00023049"/>
    </source>
</evidence>
<dbReference type="Gene3D" id="1.10.1370.30">
    <property type="match status" value="1"/>
</dbReference>
<reference evidence="9" key="1">
    <citation type="submission" date="2015-06" db="EMBL/GenBank/DDBJ databases">
        <authorList>
            <person name="Bertelli C."/>
        </authorList>
    </citation>
    <scope>NUCLEOTIDE SEQUENCE [LARGE SCALE GENOMIC DNA]</scope>
    <source>
        <strain evidence="9">CRIB-30</strain>
    </source>
</reference>
<dbReference type="Pfam" id="PF01432">
    <property type="entry name" value="Peptidase_M3"/>
    <property type="match status" value="1"/>
</dbReference>
<dbReference type="PANTHER" id="PTHR11804">
    <property type="entry name" value="PROTEASE M3 THIMET OLIGOPEPTIDASE-RELATED"/>
    <property type="match status" value="1"/>
</dbReference>
<dbReference type="RefSeq" id="WP_098038326.1">
    <property type="nucleotide sequence ID" value="NZ_CWGJ01000012.1"/>
</dbReference>
<comment type="similarity">
    <text evidence="6">Belongs to the peptidase M3 family.</text>
</comment>
<evidence type="ECO:0000256" key="2">
    <source>
        <dbReference type="ARBA" id="ARBA00022723"/>
    </source>
</evidence>
<dbReference type="OrthoDB" id="9762795at2"/>
<evidence type="ECO:0000256" key="3">
    <source>
        <dbReference type="ARBA" id="ARBA00022801"/>
    </source>
</evidence>